<feature type="domain" description="NAD(P)-binding" evidence="1">
    <location>
        <begin position="7"/>
        <end position="125"/>
    </location>
</feature>
<accession>A0A450S6W1</accession>
<dbReference type="PANTHER" id="PTHR14097:SF7">
    <property type="entry name" value="OXIDOREDUCTASE HTATIP2"/>
    <property type="match status" value="1"/>
</dbReference>
<evidence type="ECO:0000259" key="1">
    <source>
        <dbReference type="Pfam" id="PF13460"/>
    </source>
</evidence>
<dbReference type="EMBL" id="CAADEY010000013">
    <property type="protein sequence ID" value="VFJ45885.1"/>
    <property type="molecule type" value="Genomic_DNA"/>
</dbReference>
<reference evidence="3" key="1">
    <citation type="submission" date="2019-02" db="EMBL/GenBank/DDBJ databases">
        <authorList>
            <person name="Gruber-Vodicka R. H."/>
            <person name="Seah K. B. B."/>
        </authorList>
    </citation>
    <scope>NUCLEOTIDE SEQUENCE</scope>
    <source>
        <strain evidence="2">BECK_DK161</strain>
        <strain evidence="3">BECK_DK47</strain>
    </source>
</reference>
<dbReference type="PANTHER" id="PTHR14097">
    <property type="entry name" value="OXIDOREDUCTASE HTATIP2"/>
    <property type="match status" value="1"/>
</dbReference>
<evidence type="ECO:0000313" key="2">
    <source>
        <dbReference type="EMBL" id="VFJ45885.1"/>
    </source>
</evidence>
<organism evidence="3">
    <name type="scientific">Candidatus Kentrum sp. DK</name>
    <dbReference type="NCBI Taxonomy" id="2126562"/>
    <lineage>
        <taxon>Bacteria</taxon>
        <taxon>Pseudomonadati</taxon>
        <taxon>Pseudomonadota</taxon>
        <taxon>Gammaproteobacteria</taxon>
        <taxon>Candidatus Kentrum</taxon>
    </lineage>
</organism>
<sequence length="223" mass="24106">MKCILFGGSGEVGSAVARELLMSEACSQLTMLGRRAISTMPDEAKVDQVVVDTSSADFEDVVKEKARGHDVAISCIGIGSGSASMSEEEMLEVEVNMLGKYARGCKAAGVEIFELLTAVGVEEAHATSRIKGFRVMGKKYKTVLDVGFQKLAVFKPGMIVGNAHTPTWITCLTRFIPDSMGWGNIRQDEVAQAFVAHLEKRAALQTEPVVSYGNKDMKLLLLE</sequence>
<dbReference type="InterPro" id="IPR036291">
    <property type="entry name" value="NAD(P)-bd_dom_sf"/>
</dbReference>
<gene>
    <name evidence="3" type="ORF">BECKDK2373B_GA0170837_101751</name>
    <name evidence="2" type="ORF">BECKDK2373C_GA0170839_10137</name>
</gene>
<dbReference type="InterPro" id="IPR016040">
    <property type="entry name" value="NAD(P)-bd_dom"/>
</dbReference>
<dbReference type="SUPFAM" id="SSF51735">
    <property type="entry name" value="NAD(P)-binding Rossmann-fold domains"/>
    <property type="match status" value="1"/>
</dbReference>
<evidence type="ECO:0000313" key="3">
    <source>
        <dbReference type="EMBL" id="VFJ47608.1"/>
    </source>
</evidence>
<proteinExistence type="predicted"/>
<protein>
    <submittedName>
        <fullName evidence="3">NAD(P)H-binding</fullName>
    </submittedName>
</protein>
<dbReference type="Pfam" id="PF13460">
    <property type="entry name" value="NAD_binding_10"/>
    <property type="match status" value="1"/>
</dbReference>
<dbReference type="AlphaFoldDB" id="A0A450S6W1"/>
<dbReference type="Gene3D" id="3.40.50.720">
    <property type="entry name" value="NAD(P)-binding Rossmann-like Domain"/>
    <property type="match status" value="1"/>
</dbReference>
<name>A0A450S6W1_9GAMM</name>
<dbReference type="EMBL" id="CAADEX010000017">
    <property type="protein sequence ID" value="VFJ47608.1"/>
    <property type="molecule type" value="Genomic_DNA"/>
</dbReference>